<evidence type="ECO:0000313" key="3">
    <source>
        <dbReference type="Proteomes" id="UP000769157"/>
    </source>
</evidence>
<evidence type="ECO:0000256" key="1">
    <source>
        <dbReference type="SAM" id="MobiDB-lite"/>
    </source>
</evidence>
<feature type="compositionally biased region" description="Basic and acidic residues" evidence="1">
    <location>
        <begin position="40"/>
        <end position="55"/>
    </location>
</feature>
<dbReference type="GeneID" id="70236052"/>
<dbReference type="EMBL" id="JAEUBE010000295">
    <property type="protein sequence ID" value="KAH3665898.1"/>
    <property type="molecule type" value="Genomic_DNA"/>
</dbReference>
<dbReference type="Proteomes" id="UP000769157">
    <property type="component" value="Unassembled WGS sequence"/>
</dbReference>
<dbReference type="RefSeq" id="XP_046061102.1">
    <property type="nucleotide sequence ID" value="XM_046205126.1"/>
</dbReference>
<dbReference type="AlphaFoldDB" id="A0A9P8T4F3"/>
<accession>A0A9P8T4F3</accession>
<name>A0A9P8T4F3_9ASCO</name>
<keyword evidence="3" id="KW-1185">Reference proteome</keyword>
<sequence>MEHFYEDDQMDNLHEVGRDVEDEYIVRPNEHDDWENLDEVGEKNGGGDDANEAHVKYTSNKSINTNRRRQGPYLWMNVFSWCFGSGESCSCSTLTSAPEFND</sequence>
<proteinExistence type="predicted"/>
<organism evidence="2 3">
    <name type="scientific">Ogataea philodendri</name>
    <dbReference type="NCBI Taxonomy" id="1378263"/>
    <lineage>
        <taxon>Eukaryota</taxon>
        <taxon>Fungi</taxon>
        <taxon>Dikarya</taxon>
        <taxon>Ascomycota</taxon>
        <taxon>Saccharomycotina</taxon>
        <taxon>Pichiomycetes</taxon>
        <taxon>Pichiales</taxon>
        <taxon>Pichiaceae</taxon>
        <taxon>Ogataea</taxon>
    </lineage>
</organism>
<comment type="caution">
    <text evidence="2">The sequence shown here is derived from an EMBL/GenBank/DDBJ whole genome shotgun (WGS) entry which is preliminary data.</text>
</comment>
<gene>
    <name evidence="2" type="ORF">OGAPHI_004087</name>
</gene>
<protein>
    <submittedName>
        <fullName evidence="2">Uncharacterized protein</fullName>
    </submittedName>
</protein>
<evidence type="ECO:0000313" key="2">
    <source>
        <dbReference type="EMBL" id="KAH3665898.1"/>
    </source>
</evidence>
<reference evidence="2" key="2">
    <citation type="submission" date="2021-01" db="EMBL/GenBank/DDBJ databases">
        <authorList>
            <person name="Schikora-Tamarit M.A."/>
        </authorList>
    </citation>
    <scope>NUCLEOTIDE SEQUENCE</scope>
    <source>
        <strain evidence="2">CBS6075</strain>
    </source>
</reference>
<reference evidence="2" key="1">
    <citation type="journal article" date="2021" name="Open Biol.">
        <title>Shared evolutionary footprints suggest mitochondrial oxidative damage underlies multiple complex I losses in fungi.</title>
        <authorList>
            <person name="Schikora-Tamarit M.A."/>
            <person name="Marcet-Houben M."/>
            <person name="Nosek J."/>
            <person name="Gabaldon T."/>
        </authorList>
    </citation>
    <scope>NUCLEOTIDE SEQUENCE</scope>
    <source>
        <strain evidence="2">CBS6075</strain>
    </source>
</reference>
<feature type="region of interest" description="Disordered" evidence="1">
    <location>
        <begin position="35"/>
        <end position="58"/>
    </location>
</feature>